<keyword evidence="4" id="KW-1185">Reference proteome</keyword>
<name>A0A1L0DGP8_9ASCO</name>
<gene>
    <name evidence="2" type="ORF">SAMEA4029009_CIC11G00000005435</name>
    <name evidence="1" type="ORF">SAMEA4029010_CIC11G00000002033</name>
</gene>
<evidence type="ECO:0000313" key="4">
    <source>
        <dbReference type="Proteomes" id="UP000182334"/>
    </source>
</evidence>
<dbReference type="Proteomes" id="UP000182334">
    <property type="component" value="Chromosome II"/>
</dbReference>
<dbReference type="OrthoDB" id="8189076at2759"/>
<sequence length="121" mass="13807">MSELPDSIRIDDIVSSKIDPETIYKELDRLKVEVNILRNDMSLFVKALATIPDNHSQHEYYNTLVAKLQTVKASIQEYCVQYNRLLPIINLALIKLGHEVEGSKIGVSPQKLPKKRTSMSR</sequence>
<organism evidence="2 3">
    <name type="scientific">Sungouiella intermedia</name>
    <dbReference type="NCBI Taxonomy" id="45354"/>
    <lineage>
        <taxon>Eukaryota</taxon>
        <taxon>Fungi</taxon>
        <taxon>Dikarya</taxon>
        <taxon>Ascomycota</taxon>
        <taxon>Saccharomycotina</taxon>
        <taxon>Pichiomycetes</taxon>
        <taxon>Metschnikowiaceae</taxon>
        <taxon>Sungouiella</taxon>
    </lineage>
</organism>
<evidence type="ECO:0000313" key="2">
    <source>
        <dbReference type="EMBL" id="SGZ51582.1"/>
    </source>
</evidence>
<protein>
    <submittedName>
        <fullName evidence="1">CIC11C00000002033</fullName>
    </submittedName>
    <submittedName>
        <fullName evidence="2">CIC11C00000005435</fullName>
    </submittedName>
</protein>
<proteinExistence type="predicted"/>
<dbReference type="Proteomes" id="UP000182259">
    <property type="component" value="Chromosome II"/>
</dbReference>
<evidence type="ECO:0000313" key="1">
    <source>
        <dbReference type="EMBL" id="SGZ50429.1"/>
    </source>
</evidence>
<reference evidence="3 4" key="1">
    <citation type="submission" date="2016-10" db="EMBL/GenBank/DDBJ databases">
        <authorList>
            <person name="de Groot N.N."/>
        </authorList>
    </citation>
    <scope>NUCLEOTIDE SEQUENCE [LARGE SCALE GENOMIC DNA]</scope>
    <source>
        <strain evidence="1 4">CBS 141442</strain>
        <strain evidence="2 3">PYCC 4715</strain>
    </source>
</reference>
<evidence type="ECO:0000313" key="3">
    <source>
        <dbReference type="Proteomes" id="UP000182259"/>
    </source>
</evidence>
<dbReference type="EMBL" id="LT635757">
    <property type="protein sequence ID" value="SGZ50429.1"/>
    <property type="molecule type" value="Genomic_DNA"/>
</dbReference>
<dbReference type="AlphaFoldDB" id="A0A1L0DGP8"/>
<accession>A0A1L0DGP8</accession>
<dbReference type="EMBL" id="LT635765">
    <property type="protein sequence ID" value="SGZ51582.1"/>
    <property type="molecule type" value="Genomic_DNA"/>
</dbReference>